<evidence type="ECO:0000256" key="1">
    <source>
        <dbReference type="ARBA" id="ARBA00004123"/>
    </source>
</evidence>
<evidence type="ECO:0000256" key="6">
    <source>
        <dbReference type="RuleBase" id="RU367028"/>
    </source>
</evidence>
<reference evidence="10" key="1">
    <citation type="journal article" date="2017" name="Nat. Commun.">
        <title>The asparagus genome sheds light on the origin and evolution of a young Y chromosome.</title>
        <authorList>
            <person name="Harkess A."/>
            <person name="Zhou J."/>
            <person name="Xu C."/>
            <person name="Bowers J.E."/>
            <person name="Van der Hulst R."/>
            <person name="Ayyampalayam S."/>
            <person name="Mercati F."/>
            <person name="Riccardi P."/>
            <person name="McKain M.R."/>
            <person name="Kakrana A."/>
            <person name="Tang H."/>
            <person name="Ray J."/>
            <person name="Groenendijk J."/>
            <person name="Arikit S."/>
            <person name="Mathioni S.M."/>
            <person name="Nakano M."/>
            <person name="Shan H."/>
            <person name="Telgmann-Rauber A."/>
            <person name="Kanno A."/>
            <person name="Yue Z."/>
            <person name="Chen H."/>
            <person name="Li W."/>
            <person name="Chen Y."/>
            <person name="Xu X."/>
            <person name="Zhang Y."/>
            <person name="Luo S."/>
            <person name="Chen H."/>
            <person name="Gao J."/>
            <person name="Mao Z."/>
            <person name="Pires J.C."/>
            <person name="Luo M."/>
            <person name="Kudrna D."/>
            <person name="Wing R.A."/>
            <person name="Meyers B.C."/>
            <person name="Yi K."/>
            <person name="Kong H."/>
            <person name="Lavrijsen P."/>
            <person name="Sunseri F."/>
            <person name="Falavigna A."/>
            <person name="Ye Y."/>
            <person name="Leebens-Mack J.H."/>
            <person name="Chen G."/>
        </authorList>
    </citation>
    <scope>NUCLEOTIDE SEQUENCE [LARGE SCALE GENOMIC DNA]</scope>
    <source>
        <strain evidence="10">cv. DH0086</strain>
    </source>
</reference>
<feature type="compositionally biased region" description="Low complexity" evidence="7">
    <location>
        <begin position="26"/>
        <end position="37"/>
    </location>
</feature>
<keyword evidence="4 6" id="KW-0804">Transcription</keyword>
<evidence type="ECO:0000313" key="9">
    <source>
        <dbReference type="EMBL" id="ONK77550.1"/>
    </source>
</evidence>
<evidence type="ECO:0000259" key="8">
    <source>
        <dbReference type="PROSITE" id="PS51754"/>
    </source>
</evidence>
<organism evidence="9 10">
    <name type="scientific">Asparagus officinalis</name>
    <name type="common">Garden asparagus</name>
    <dbReference type="NCBI Taxonomy" id="4686"/>
    <lineage>
        <taxon>Eukaryota</taxon>
        <taxon>Viridiplantae</taxon>
        <taxon>Streptophyta</taxon>
        <taxon>Embryophyta</taxon>
        <taxon>Tracheophyta</taxon>
        <taxon>Spermatophyta</taxon>
        <taxon>Magnoliopsida</taxon>
        <taxon>Liliopsida</taxon>
        <taxon>Asparagales</taxon>
        <taxon>Asparagaceae</taxon>
        <taxon>Asparagoideae</taxon>
        <taxon>Asparagus</taxon>
    </lineage>
</organism>
<dbReference type="Proteomes" id="UP000243459">
    <property type="component" value="Chromosome 2"/>
</dbReference>
<accession>A0A5P1FLT4</accession>
<dbReference type="PANTHER" id="PTHR33057:SF26">
    <property type="entry name" value="TRANSCRIPTION REPRESSOR OFP13"/>
    <property type="match status" value="1"/>
</dbReference>
<comment type="function">
    <text evidence="6">Transcriptional repressor that regulates multiple aspects of plant growth and development.</text>
</comment>
<keyword evidence="5 6" id="KW-0539">Nucleus</keyword>
<protein>
    <recommendedName>
        <fullName evidence="6">Transcription repressor</fullName>
    </recommendedName>
    <alternativeName>
        <fullName evidence="6">Ovate family protein</fullName>
    </alternativeName>
</protein>
<dbReference type="PROSITE" id="PS51754">
    <property type="entry name" value="OVATE"/>
    <property type="match status" value="1"/>
</dbReference>
<dbReference type="NCBIfam" id="TIGR01568">
    <property type="entry name" value="A_thal_3678"/>
    <property type="match status" value="1"/>
</dbReference>
<name>A0A5P1FLT4_ASPOF</name>
<keyword evidence="3 6" id="KW-0805">Transcription regulation</keyword>
<evidence type="ECO:0000256" key="2">
    <source>
        <dbReference type="ARBA" id="ARBA00022491"/>
    </source>
</evidence>
<evidence type="ECO:0000256" key="7">
    <source>
        <dbReference type="SAM" id="MobiDB-lite"/>
    </source>
</evidence>
<evidence type="ECO:0000256" key="5">
    <source>
        <dbReference type="ARBA" id="ARBA00023242"/>
    </source>
</evidence>
<dbReference type="Pfam" id="PF04844">
    <property type="entry name" value="Ovate"/>
    <property type="match status" value="1"/>
</dbReference>
<feature type="domain" description="OVATE" evidence="8">
    <location>
        <begin position="128"/>
        <end position="188"/>
    </location>
</feature>
<dbReference type="InterPro" id="IPR006458">
    <property type="entry name" value="Ovate_C"/>
</dbReference>
<keyword evidence="2 6" id="KW-0678">Repressor</keyword>
<sequence>MGRRSKLNLTSLSFLKPSGDYQDTRSPSSSSSSSSSSWAWPICAQQPRTHSFRSCAAHTSYSTDSVVDPSDDDTVESDEAIIRGLVRPDRLLLEPRGQTSSILDEASSTNYDHKSLRRTKNTATAMVMEMESRDPYWDFRRSMEEMVVVNGMVKDWEGLEEMLGWYLRANGKRNHGFVVGAFVDLLVGLSFC</sequence>
<proteinExistence type="predicted"/>
<dbReference type="PANTHER" id="PTHR33057">
    <property type="entry name" value="TRANSCRIPTION REPRESSOR OFP7-RELATED"/>
    <property type="match status" value="1"/>
</dbReference>
<evidence type="ECO:0000313" key="10">
    <source>
        <dbReference type="Proteomes" id="UP000243459"/>
    </source>
</evidence>
<dbReference type="GO" id="GO:0045892">
    <property type="term" value="P:negative regulation of DNA-templated transcription"/>
    <property type="evidence" value="ECO:0007669"/>
    <property type="project" value="UniProtKB-UniRule"/>
</dbReference>
<dbReference type="AlphaFoldDB" id="A0A5P1FLT4"/>
<comment type="subcellular location">
    <subcellularLocation>
        <location evidence="1 6">Nucleus</location>
    </subcellularLocation>
</comment>
<dbReference type="OMA" id="SHGVNDW"/>
<keyword evidence="10" id="KW-1185">Reference proteome</keyword>
<gene>
    <name evidence="9" type="ORF">A4U43_C02F7750</name>
</gene>
<dbReference type="InterPro" id="IPR038933">
    <property type="entry name" value="Ovate"/>
</dbReference>
<dbReference type="GO" id="GO:0005634">
    <property type="term" value="C:nucleus"/>
    <property type="evidence" value="ECO:0007669"/>
    <property type="project" value="UniProtKB-SubCell"/>
</dbReference>
<dbReference type="OrthoDB" id="689823at2759"/>
<feature type="region of interest" description="Disordered" evidence="7">
    <location>
        <begin position="1"/>
        <end position="38"/>
    </location>
</feature>
<dbReference type="Gramene" id="ONK77550">
    <property type="protein sequence ID" value="ONK77550"/>
    <property type="gene ID" value="A4U43_C02F7750"/>
</dbReference>
<evidence type="ECO:0000256" key="3">
    <source>
        <dbReference type="ARBA" id="ARBA00023015"/>
    </source>
</evidence>
<dbReference type="EMBL" id="CM007382">
    <property type="protein sequence ID" value="ONK77550.1"/>
    <property type="molecule type" value="Genomic_DNA"/>
</dbReference>
<evidence type="ECO:0000256" key="4">
    <source>
        <dbReference type="ARBA" id="ARBA00023163"/>
    </source>
</evidence>